<organism evidence="18 19">
    <name type="scientific">Plebeiibacterium sediminum</name>
    <dbReference type="NCBI Taxonomy" id="2992112"/>
    <lineage>
        <taxon>Bacteria</taxon>
        <taxon>Pseudomonadati</taxon>
        <taxon>Bacteroidota</taxon>
        <taxon>Bacteroidia</taxon>
        <taxon>Marinilabiliales</taxon>
        <taxon>Marinilabiliaceae</taxon>
        <taxon>Plebeiibacterium</taxon>
    </lineage>
</organism>
<evidence type="ECO:0000256" key="9">
    <source>
        <dbReference type="ARBA" id="ARBA00022840"/>
    </source>
</evidence>
<dbReference type="CDD" id="cd00082">
    <property type="entry name" value="HisKA"/>
    <property type="match status" value="1"/>
</dbReference>
<dbReference type="PROSITE" id="PS50112">
    <property type="entry name" value="PAS"/>
    <property type="match status" value="1"/>
</dbReference>
<dbReference type="SUPFAM" id="SSF52172">
    <property type="entry name" value="CheY-like"/>
    <property type="match status" value="1"/>
</dbReference>
<accession>A0AAE3M536</accession>
<dbReference type="InterPro" id="IPR004358">
    <property type="entry name" value="Sig_transdc_His_kin-like_C"/>
</dbReference>
<evidence type="ECO:0000256" key="10">
    <source>
        <dbReference type="ARBA" id="ARBA00023012"/>
    </source>
</evidence>
<keyword evidence="6" id="KW-0808">Transferase</keyword>
<keyword evidence="8" id="KW-0418">Kinase</keyword>
<dbReference type="Proteomes" id="UP001209229">
    <property type="component" value="Unassembled WGS sequence"/>
</dbReference>
<dbReference type="EMBL" id="JAPDPJ010000027">
    <property type="protein sequence ID" value="MCW3787304.1"/>
    <property type="molecule type" value="Genomic_DNA"/>
</dbReference>
<dbReference type="SMART" id="SM00091">
    <property type="entry name" value="PAS"/>
    <property type="match status" value="1"/>
</dbReference>
<keyword evidence="7" id="KW-0547">Nucleotide-binding</keyword>
<keyword evidence="19" id="KW-1185">Reference proteome</keyword>
<evidence type="ECO:0000259" key="15">
    <source>
        <dbReference type="PROSITE" id="PS50110"/>
    </source>
</evidence>
<dbReference type="SMART" id="SM00448">
    <property type="entry name" value="REC"/>
    <property type="match status" value="1"/>
</dbReference>
<evidence type="ECO:0000259" key="14">
    <source>
        <dbReference type="PROSITE" id="PS50109"/>
    </source>
</evidence>
<evidence type="ECO:0000259" key="17">
    <source>
        <dbReference type="PROSITE" id="PS50113"/>
    </source>
</evidence>
<dbReference type="CDD" id="cd00130">
    <property type="entry name" value="PAS"/>
    <property type="match status" value="1"/>
</dbReference>
<dbReference type="SMART" id="SM00387">
    <property type="entry name" value="HATPase_c"/>
    <property type="match status" value="1"/>
</dbReference>
<dbReference type="AlphaFoldDB" id="A0AAE3M536"/>
<evidence type="ECO:0000256" key="4">
    <source>
        <dbReference type="ARBA" id="ARBA00022475"/>
    </source>
</evidence>
<dbReference type="Pfam" id="PF10114">
    <property type="entry name" value="PocR"/>
    <property type="match status" value="1"/>
</dbReference>
<dbReference type="InterPro" id="IPR000014">
    <property type="entry name" value="PAS"/>
</dbReference>
<evidence type="ECO:0000256" key="7">
    <source>
        <dbReference type="ARBA" id="ARBA00022741"/>
    </source>
</evidence>
<dbReference type="FunFam" id="3.30.565.10:FF:000023">
    <property type="entry name" value="PAS domain-containing sensor histidine kinase"/>
    <property type="match status" value="1"/>
</dbReference>
<evidence type="ECO:0000259" key="16">
    <source>
        <dbReference type="PROSITE" id="PS50112"/>
    </source>
</evidence>
<dbReference type="InterPro" id="IPR001610">
    <property type="entry name" value="PAC"/>
</dbReference>
<evidence type="ECO:0000313" key="18">
    <source>
        <dbReference type="EMBL" id="MCW3787304.1"/>
    </source>
</evidence>
<evidence type="ECO:0000256" key="12">
    <source>
        <dbReference type="PROSITE-ProRule" id="PRU00169"/>
    </source>
</evidence>
<dbReference type="PANTHER" id="PTHR43047">
    <property type="entry name" value="TWO-COMPONENT HISTIDINE PROTEIN KINASE"/>
    <property type="match status" value="1"/>
</dbReference>
<feature type="coiled-coil region" evidence="13">
    <location>
        <begin position="290"/>
        <end position="323"/>
    </location>
</feature>
<dbReference type="InterPro" id="IPR003594">
    <property type="entry name" value="HATPase_dom"/>
</dbReference>
<dbReference type="InterPro" id="IPR005467">
    <property type="entry name" value="His_kinase_dom"/>
</dbReference>
<name>A0AAE3M536_9BACT</name>
<dbReference type="SMART" id="SM00388">
    <property type="entry name" value="HisKA"/>
    <property type="match status" value="1"/>
</dbReference>
<dbReference type="Gene3D" id="3.30.450.20">
    <property type="entry name" value="PAS domain"/>
    <property type="match status" value="1"/>
</dbReference>
<dbReference type="PROSITE" id="PS50110">
    <property type="entry name" value="RESPONSE_REGULATORY"/>
    <property type="match status" value="1"/>
</dbReference>
<comment type="catalytic activity">
    <reaction evidence="1">
        <text>ATP + protein L-histidine = ADP + protein N-phospho-L-histidine.</text>
        <dbReference type="EC" id="2.7.13.3"/>
    </reaction>
</comment>
<sequence length="684" mass="78030">MKSKILDLIDFDKVNTLLEGFNKSTGFVTAILDLEGNVLSKSGWRQICTQFHRVNTETSHRCTISDTVLAGKMKKGDDYHFYKCLNGMVDVAVPIIIKGEHIANLFSGQFFLEKPDITFFIKQAEKYNFNKEEYLKALNTVPIISEDRVKVIMSFLLNMTNLISEITFQKHELMELNDALRSNQERYRLLLENSMDAILLTSTEGTILSANKAACDMFQRTEEEICKLGRNGVVKLDDPRLAVFIEERKRYGKAQGELLMIRKDKTVFPVELSSSLFMDQDGIIRTSMIIRDITERKRVEEQLIEAKEKAEEANKLKTEFLNNMSHEIRTPMNGIIGFSEMLDLPDLSSDKRSYFAKIIKNSSLQLLRIIDDIIDISILETKKEKLNETEFCLNDFLMEQFSIFNLKSKERNIPFYIKKAFHDNQSYIISDKTKLAKILGNLLDNAIKYTSSGYIEFGYYQEEKNLVIYVKDTGIGIAPKNHRIIFERFSQGDKDISRKYGGLGLGLSISKENAQILGGNITLKSEKGTGSTFFVSLPYKPGKTNKANVSVSSTNELPKTKPVILLAEDEEINYLYIEALFEDKKYRDFKLVHVKNGKEAVDYCLNSDDVKLVLMDIKMPVMNGHEATRLIKSKLPDLPIIAQTAYSAESDKEEALQNGCDNFISKPINKEKLFGLIKEYTKVG</sequence>
<dbReference type="Pfam" id="PF00512">
    <property type="entry name" value="HisKA"/>
    <property type="match status" value="1"/>
</dbReference>
<comment type="subcellular location">
    <subcellularLocation>
        <location evidence="2">Cell membrane</location>
    </subcellularLocation>
</comment>
<dbReference type="InterPro" id="IPR003661">
    <property type="entry name" value="HisK_dim/P_dom"/>
</dbReference>
<dbReference type="InterPro" id="IPR035965">
    <property type="entry name" value="PAS-like_dom_sf"/>
</dbReference>
<comment type="caution">
    <text evidence="18">The sequence shown here is derived from an EMBL/GenBank/DDBJ whole genome shotgun (WGS) entry which is preliminary data.</text>
</comment>
<dbReference type="SMART" id="SM00086">
    <property type="entry name" value="PAC"/>
    <property type="match status" value="1"/>
</dbReference>
<dbReference type="InterPro" id="IPR011006">
    <property type="entry name" value="CheY-like_superfamily"/>
</dbReference>
<dbReference type="Pfam" id="PF00072">
    <property type="entry name" value="Response_reg"/>
    <property type="match status" value="1"/>
</dbReference>
<keyword evidence="4" id="KW-1003">Cell membrane</keyword>
<dbReference type="Gene3D" id="1.10.287.130">
    <property type="match status" value="1"/>
</dbReference>
<dbReference type="Pfam" id="PF02518">
    <property type="entry name" value="HATPase_c"/>
    <property type="match status" value="1"/>
</dbReference>
<evidence type="ECO:0000256" key="3">
    <source>
        <dbReference type="ARBA" id="ARBA00012438"/>
    </source>
</evidence>
<dbReference type="GO" id="GO:0005524">
    <property type="term" value="F:ATP binding"/>
    <property type="evidence" value="ECO:0007669"/>
    <property type="project" value="UniProtKB-KW"/>
</dbReference>
<dbReference type="InterPro" id="IPR036890">
    <property type="entry name" value="HATPase_C_sf"/>
</dbReference>
<dbReference type="SUPFAM" id="SSF55874">
    <property type="entry name" value="ATPase domain of HSP90 chaperone/DNA topoisomerase II/histidine kinase"/>
    <property type="match status" value="1"/>
</dbReference>
<keyword evidence="11" id="KW-0472">Membrane</keyword>
<keyword evidence="13" id="KW-0175">Coiled coil</keyword>
<evidence type="ECO:0000313" key="19">
    <source>
        <dbReference type="Proteomes" id="UP001209229"/>
    </source>
</evidence>
<evidence type="ECO:0000256" key="1">
    <source>
        <dbReference type="ARBA" id="ARBA00000085"/>
    </source>
</evidence>
<evidence type="ECO:0000256" key="13">
    <source>
        <dbReference type="SAM" id="Coils"/>
    </source>
</evidence>
<dbReference type="GO" id="GO:0000155">
    <property type="term" value="F:phosphorelay sensor kinase activity"/>
    <property type="evidence" value="ECO:0007669"/>
    <property type="project" value="InterPro"/>
</dbReference>
<gene>
    <name evidence="18" type="ORF">OM075_12560</name>
</gene>
<dbReference type="PRINTS" id="PR00344">
    <property type="entry name" value="BCTRLSENSOR"/>
</dbReference>
<dbReference type="SUPFAM" id="SSF47384">
    <property type="entry name" value="Homodimeric domain of signal transducing histidine kinase"/>
    <property type="match status" value="1"/>
</dbReference>
<dbReference type="NCBIfam" id="TIGR00229">
    <property type="entry name" value="sensory_box"/>
    <property type="match status" value="1"/>
</dbReference>
<dbReference type="Pfam" id="PF13426">
    <property type="entry name" value="PAS_9"/>
    <property type="match status" value="1"/>
</dbReference>
<feature type="domain" description="PAC" evidence="17">
    <location>
        <begin position="254"/>
        <end position="305"/>
    </location>
</feature>
<dbReference type="GO" id="GO:0005886">
    <property type="term" value="C:plasma membrane"/>
    <property type="evidence" value="ECO:0007669"/>
    <property type="project" value="UniProtKB-SubCell"/>
</dbReference>
<keyword evidence="9" id="KW-0067">ATP-binding</keyword>
<evidence type="ECO:0000256" key="8">
    <source>
        <dbReference type="ARBA" id="ARBA00022777"/>
    </source>
</evidence>
<dbReference type="PROSITE" id="PS50113">
    <property type="entry name" value="PAC"/>
    <property type="match status" value="1"/>
</dbReference>
<keyword evidence="5 12" id="KW-0597">Phosphoprotein</keyword>
<protein>
    <recommendedName>
        <fullName evidence="3">histidine kinase</fullName>
        <ecNumber evidence="3">2.7.13.3</ecNumber>
    </recommendedName>
</protein>
<reference evidence="18" key="1">
    <citation type="submission" date="2022-10" db="EMBL/GenBank/DDBJ databases">
        <authorList>
            <person name="Yu W.X."/>
        </authorList>
    </citation>
    <scope>NUCLEOTIDE SEQUENCE</scope>
    <source>
        <strain evidence="18">AAT</strain>
    </source>
</reference>
<feature type="modified residue" description="4-aspartylphosphate" evidence="12">
    <location>
        <position position="616"/>
    </location>
</feature>
<dbReference type="Gene3D" id="3.30.565.10">
    <property type="entry name" value="Histidine kinase-like ATPase, C-terminal domain"/>
    <property type="match status" value="1"/>
</dbReference>
<dbReference type="Gene3D" id="3.40.50.2300">
    <property type="match status" value="1"/>
</dbReference>
<evidence type="ECO:0000256" key="2">
    <source>
        <dbReference type="ARBA" id="ARBA00004236"/>
    </source>
</evidence>
<evidence type="ECO:0000256" key="5">
    <source>
        <dbReference type="ARBA" id="ARBA00022553"/>
    </source>
</evidence>
<dbReference type="InterPro" id="IPR036097">
    <property type="entry name" value="HisK_dim/P_sf"/>
</dbReference>
<keyword evidence="10" id="KW-0902">Two-component regulatory system</keyword>
<feature type="domain" description="Histidine kinase" evidence="14">
    <location>
        <begin position="323"/>
        <end position="541"/>
    </location>
</feature>
<evidence type="ECO:0000256" key="6">
    <source>
        <dbReference type="ARBA" id="ARBA00022679"/>
    </source>
</evidence>
<dbReference type="SUPFAM" id="SSF55785">
    <property type="entry name" value="PYP-like sensor domain (PAS domain)"/>
    <property type="match status" value="1"/>
</dbReference>
<proteinExistence type="predicted"/>
<dbReference type="CDD" id="cd17546">
    <property type="entry name" value="REC_hyHK_CKI1_RcsC-like"/>
    <property type="match status" value="1"/>
</dbReference>
<dbReference type="EC" id="2.7.13.3" evidence="3"/>
<dbReference type="RefSeq" id="WP_301190869.1">
    <property type="nucleotide sequence ID" value="NZ_JAPDPJ010000027.1"/>
</dbReference>
<dbReference type="PROSITE" id="PS50109">
    <property type="entry name" value="HIS_KIN"/>
    <property type="match status" value="1"/>
</dbReference>
<dbReference type="InterPro" id="IPR001789">
    <property type="entry name" value="Sig_transdc_resp-reg_receiver"/>
</dbReference>
<dbReference type="InterPro" id="IPR000700">
    <property type="entry name" value="PAS-assoc_C"/>
</dbReference>
<dbReference type="InterPro" id="IPR018771">
    <property type="entry name" value="PocR_dom"/>
</dbReference>
<feature type="domain" description="Response regulatory" evidence="15">
    <location>
        <begin position="563"/>
        <end position="681"/>
    </location>
</feature>
<feature type="domain" description="PAS" evidence="16">
    <location>
        <begin position="183"/>
        <end position="225"/>
    </location>
</feature>
<evidence type="ECO:0000256" key="11">
    <source>
        <dbReference type="ARBA" id="ARBA00023136"/>
    </source>
</evidence>